<sequence>MLTALWVFEIEHPLARFGRTCMGWGLPPIEHAEVRSNPNWIRLIRNNALVISYIRTRGSTDAASLCWTKTEPTQLVFETLNPAILSRIDLANSNRDASSRTGDSPDICI</sequence>
<gene>
    <name evidence="1" type="ORF">VNO77_03034</name>
</gene>
<accession>A0AAN9R6K7</accession>
<dbReference type="EMBL" id="JAYMYQ010000001">
    <property type="protein sequence ID" value="KAK7361011.1"/>
    <property type="molecule type" value="Genomic_DNA"/>
</dbReference>
<name>A0AAN9R6K7_CANGL</name>
<reference evidence="1 2" key="1">
    <citation type="submission" date="2024-01" db="EMBL/GenBank/DDBJ databases">
        <title>The genomes of 5 underutilized Papilionoideae crops provide insights into root nodulation and disease resistanc.</title>
        <authorList>
            <person name="Jiang F."/>
        </authorList>
    </citation>
    <scope>NUCLEOTIDE SEQUENCE [LARGE SCALE GENOMIC DNA]</scope>
    <source>
        <strain evidence="1">LVBAO_FW01</strain>
        <tissue evidence="1">Leaves</tissue>
    </source>
</reference>
<evidence type="ECO:0000313" key="1">
    <source>
        <dbReference type="EMBL" id="KAK7361011.1"/>
    </source>
</evidence>
<dbReference type="Proteomes" id="UP001367508">
    <property type="component" value="Unassembled WGS sequence"/>
</dbReference>
<comment type="caution">
    <text evidence="1">The sequence shown here is derived from an EMBL/GenBank/DDBJ whole genome shotgun (WGS) entry which is preliminary data.</text>
</comment>
<protein>
    <submittedName>
        <fullName evidence="1">Uncharacterized protein</fullName>
    </submittedName>
</protein>
<keyword evidence="2" id="KW-1185">Reference proteome</keyword>
<proteinExistence type="predicted"/>
<dbReference type="AlphaFoldDB" id="A0AAN9R6K7"/>
<organism evidence="1 2">
    <name type="scientific">Canavalia gladiata</name>
    <name type="common">Sword bean</name>
    <name type="synonym">Dolichos gladiatus</name>
    <dbReference type="NCBI Taxonomy" id="3824"/>
    <lineage>
        <taxon>Eukaryota</taxon>
        <taxon>Viridiplantae</taxon>
        <taxon>Streptophyta</taxon>
        <taxon>Embryophyta</taxon>
        <taxon>Tracheophyta</taxon>
        <taxon>Spermatophyta</taxon>
        <taxon>Magnoliopsida</taxon>
        <taxon>eudicotyledons</taxon>
        <taxon>Gunneridae</taxon>
        <taxon>Pentapetalae</taxon>
        <taxon>rosids</taxon>
        <taxon>fabids</taxon>
        <taxon>Fabales</taxon>
        <taxon>Fabaceae</taxon>
        <taxon>Papilionoideae</taxon>
        <taxon>50 kb inversion clade</taxon>
        <taxon>NPAAA clade</taxon>
        <taxon>indigoferoid/millettioid clade</taxon>
        <taxon>Phaseoleae</taxon>
        <taxon>Canavalia</taxon>
    </lineage>
</organism>
<evidence type="ECO:0000313" key="2">
    <source>
        <dbReference type="Proteomes" id="UP001367508"/>
    </source>
</evidence>